<comment type="caution">
    <text evidence="1">The sequence shown here is derived from an EMBL/GenBank/DDBJ whole genome shotgun (WGS) entry which is preliminary data.</text>
</comment>
<evidence type="ECO:0000313" key="1">
    <source>
        <dbReference type="EMBL" id="OGI51915.1"/>
    </source>
</evidence>
<protein>
    <submittedName>
        <fullName evidence="1">Uncharacterized protein</fullName>
    </submittedName>
</protein>
<reference evidence="1 2" key="1">
    <citation type="journal article" date="2016" name="Nat. Commun.">
        <title>Thousands of microbial genomes shed light on interconnected biogeochemical processes in an aquifer system.</title>
        <authorList>
            <person name="Anantharaman K."/>
            <person name="Brown C.T."/>
            <person name="Hug L.A."/>
            <person name="Sharon I."/>
            <person name="Castelle C.J."/>
            <person name="Probst A.J."/>
            <person name="Thomas B.C."/>
            <person name="Singh A."/>
            <person name="Wilkins M.J."/>
            <person name="Karaoz U."/>
            <person name="Brodie E.L."/>
            <person name="Williams K.H."/>
            <person name="Hubbard S.S."/>
            <person name="Banfield J.F."/>
        </authorList>
    </citation>
    <scope>NUCLEOTIDE SEQUENCE [LARGE SCALE GENOMIC DNA]</scope>
</reference>
<dbReference type="AlphaFoldDB" id="A0A1F6U3G2"/>
<proteinExistence type="predicted"/>
<gene>
    <name evidence="1" type="ORF">A3B81_02000</name>
</gene>
<evidence type="ECO:0000313" key="2">
    <source>
        <dbReference type="Proteomes" id="UP000179362"/>
    </source>
</evidence>
<name>A0A1F6U3G2_9PROT</name>
<dbReference type="Proteomes" id="UP000179362">
    <property type="component" value="Unassembled WGS sequence"/>
</dbReference>
<accession>A0A1F6U3G2</accession>
<sequence>MPILNVKCTHLVGKADMTQGKVNERVILERLRGLPENKAKEVEDLIGLMWAHREWDTRAMETAYREMAADGAREREALLWSEAHVDDGLEEMPGEKRENWR</sequence>
<dbReference type="EMBL" id="MFTA01000042">
    <property type="protein sequence ID" value="OGI51915.1"/>
    <property type="molecule type" value="Genomic_DNA"/>
</dbReference>
<organism evidence="1 2">
    <name type="scientific">Candidatus Muproteobacteria bacterium RIFCSPHIGHO2_02_FULL_65_16</name>
    <dbReference type="NCBI Taxonomy" id="1817766"/>
    <lineage>
        <taxon>Bacteria</taxon>
        <taxon>Pseudomonadati</taxon>
        <taxon>Pseudomonadota</taxon>
        <taxon>Candidatus Muproteobacteria</taxon>
    </lineage>
</organism>